<evidence type="ECO:0000313" key="3">
    <source>
        <dbReference type="Proteomes" id="UP000187209"/>
    </source>
</evidence>
<accession>A0A1R2B1E4</accession>
<name>A0A1R2B1E4_9CILI</name>
<sequence>MAHHAEKHSSHEDSHNHDSHGHHHDVKHFSDFERLLHGVPRNAWNRCTDSFLDYTTCAKNHAQGGWPLQYLLSVYWADRWTCVDEYHALKECETQRTLDIFEQNKDEIASRS</sequence>
<dbReference type="AlphaFoldDB" id="A0A1R2B1E4"/>
<feature type="region of interest" description="Disordered" evidence="1">
    <location>
        <begin position="1"/>
        <end position="25"/>
    </location>
</feature>
<evidence type="ECO:0000256" key="1">
    <source>
        <dbReference type="SAM" id="MobiDB-lite"/>
    </source>
</evidence>
<proteinExistence type="predicted"/>
<feature type="compositionally biased region" description="Basic and acidic residues" evidence="1">
    <location>
        <begin position="7"/>
        <end position="19"/>
    </location>
</feature>
<evidence type="ECO:0008006" key="4">
    <source>
        <dbReference type="Google" id="ProtNLM"/>
    </source>
</evidence>
<evidence type="ECO:0000313" key="2">
    <source>
        <dbReference type="EMBL" id="OMJ70601.1"/>
    </source>
</evidence>
<protein>
    <recommendedName>
        <fullName evidence="4">NADH dehydrogenase [ubiquinone] 1 beta subcomplex subunit 7</fullName>
    </recommendedName>
</protein>
<reference evidence="2 3" key="1">
    <citation type="submission" date="2016-11" db="EMBL/GenBank/DDBJ databases">
        <title>The macronuclear genome of Stentor coeruleus: a giant cell with tiny introns.</title>
        <authorList>
            <person name="Slabodnick M."/>
            <person name="Ruby J.G."/>
            <person name="Reiff S.B."/>
            <person name="Swart E.C."/>
            <person name="Gosai S."/>
            <person name="Prabakaran S."/>
            <person name="Witkowska E."/>
            <person name="Larue G.E."/>
            <person name="Fisher S."/>
            <person name="Freeman R.M."/>
            <person name="Gunawardena J."/>
            <person name="Chu W."/>
            <person name="Stover N.A."/>
            <person name="Gregory B.D."/>
            <person name="Nowacki M."/>
            <person name="Derisi J."/>
            <person name="Roy S.W."/>
            <person name="Marshall W.F."/>
            <person name="Sood P."/>
        </authorList>
    </citation>
    <scope>NUCLEOTIDE SEQUENCE [LARGE SCALE GENOMIC DNA]</scope>
    <source>
        <strain evidence="2">WM001</strain>
    </source>
</reference>
<organism evidence="2 3">
    <name type="scientific">Stentor coeruleus</name>
    <dbReference type="NCBI Taxonomy" id="5963"/>
    <lineage>
        <taxon>Eukaryota</taxon>
        <taxon>Sar</taxon>
        <taxon>Alveolata</taxon>
        <taxon>Ciliophora</taxon>
        <taxon>Postciliodesmatophora</taxon>
        <taxon>Heterotrichea</taxon>
        <taxon>Heterotrichida</taxon>
        <taxon>Stentoridae</taxon>
        <taxon>Stentor</taxon>
    </lineage>
</organism>
<dbReference type="Proteomes" id="UP000187209">
    <property type="component" value="Unassembled WGS sequence"/>
</dbReference>
<gene>
    <name evidence="2" type="ORF">SteCoe_31372</name>
</gene>
<dbReference type="EMBL" id="MPUH01001071">
    <property type="protein sequence ID" value="OMJ70601.1"/>
    <property type="molecule type" value="Genomic_DNA"/>
</dbReference>
<keyword evidence="3" id="KW-1185">Reference proteome</keyword>
<comment type="caution">
    <text evidence="2">The sequence shown here is derived from an EMBL/GenBank/DDBJ whole genome shotgun (WGS) entry which is preliminary data.</text>
</comment>